<proteinExistence type="predicted"/>
<dbReference type="Proteomes" id="UP000273054">
    <property type="component" value="Segment"/>
</dbReference>
<gene>
    <name evidence="1" type="ORF">BRZCDTV_154</name>
</gene>
<evidence type="ECO:0000313" key="2">
    <source>
        <dbReference type="Proteomes" id="UP000273054"/>
    </source>
</evidence>
<protein>
    <recommendedName>
        <fullName evidence="3">F-box domain-containing protein</fullName>
    </recommendedName>
</protein>
<dbReference type="EMBL" id="LT994651">
    <property type="protein sequence ID" value="SPN79094.1"/>
    <property type="molecule type" value="Genomic_DNA"/>
</dbReference>
<organism evidence="1">
    <name type="scientific">Brazilian cedratvirus IHUMI</name>
    <dbReference type="NCBI Taxonomy" id="2126980"/>
    <lineage>
        <taxon>Viruses</taxon>
        <taxon>Pithoviruses</taxon>
        <taxon>Orthocedratvirinae</taxon>
        <taxon>Alphacedratvirus</taxon>
        <taxon>Alphacedratvirus brasiliense</taxon>
    </lineage>
</organism>
<keyword evidence="2" id="KW-1185">Reference proteome</keyword>
<evidence type="ECO:0008006" key="3">
    <source>
        <dbReference type="Google" id="ProtNLM"/>
    </source>
</evidence>
<accession>A0A2R8FDL1</accession>
<reference evidence="1" key="1">
    <citation type="submission" date="2018-03" db="EMBL/GenBank/DDBJ databases">
        <authorList>
            <consortium name="Urmite Genomes"/>
        </authorList>
    </citation>
    <scope>NUCLEOTIDE SEQUENCE [LARGE SCALE GENOMIC DNA]</scope>
    <source>
        <strain evidence="1">IHUMI-27.7</strain>
    </source>
</reference>
<name>A0A2R8FDL1_9VIRU</name>
<evidence type="ECO:0000313" key="1">
    <source>
        <dbReference type="EMBL" id="SPN79094.1"/>
    </source>
</evidence>
<sequence>MSLFETLPNEVLEHLFSFPSDRPVPSFVALFHLWNLAISETDFTSLVMWG</sequence>